<dbReference type="InterPro" id="IPR036770">
    <property type="entry name" value="Ankyrin_rpt-contain_sf"/>
</dbReference>
<organism evidence="11">
    <name type="scientific">Perkinsus marinus (strain ATCC 50983 / TXsc)</name>
    <dbReference type="NCBI Taxonomy" id="423536"/>
    <lineage>
        <taxon>Eukaryota</taxon>
        <taxon>Sar</taxon>
        <taxon>Alveolata</taxon>
        <taxon>Perkinsozoa</taxon>
        <taxon>Perkinsea</taxon>
        <taxon>Perkinsida</taxon>
        <taxon>Perkinsidae</taxon>
        <taxon>Perkinsus</taxon>
    </lineage>
</organism>
<dbReference type="Proteomes" id="UP000007800">
    <property type="component" value="Unassembled WGS sequence"/>
</dbReference>
<dbReference type="OrthoDB" id="10264606at2759"/>
<sequence>MDHPAAIKGQGSATNPNLTVVAIPKERIVPAPTGHGSNTGEAVEPAKDVQRRLRKAICLSMFFMILEIVGGILAHSLAIVTDAAHIMSDVSGFAVSLFAVVLAGKTPTSQYTYGYRQAEILGALFSVMIVWFMTGVLLWEAIQRFITLEEVNGGLMSIMAVAGLVVNVIMMLVLGHHHHHHHHHHDNHGSHADGHHDHNARTVEPGHSATGEGTPSPTPRRLRNLALDAAFIHVLGDLIQSVGVVVAAVVIWWEPFNIGSTTDGVSRWKLHIGTLKRSLHALMQKAPDHVDVRALYKELKDIPYVDCVDPFRAAVVVLMKVQCWPKLRPWLGAWAFTMRLFSWRYARRTWAIKIGGALWEGTWKNHEATVRYLIDKGADVNFKDKAGRTPLHEASRYGHTTLVELLVDHRADIDSLDGAGESPLAQAVSCCRHDVVALLTARGAKLHITDSQGITVQHLAAFTGEPQMADWLYYRGAWKNRYAVEHTDNKEEKDANAEEGNMVAAIVPYTQGSEAVQGGDHEELNEGDGEAED</sequence>
<feature type="transmembrane region" description="Helical" evidence="8">
    <location>
        <begin position="120"/>
        <end position="142"/>
    </location>
</feature>
<dbReference type="PANTHER" id="PTHR11562:SF17">
    <property type="entry name" value="RE54080P-RELATED"/>
    <property type="match status" value="1"/>
</dbReference>
<dbReference type="InParanoid" id="C5KSZ0"/>
<feature type="repeat" description="ANK" evidence="6">
    <location>
        <begin position="386"/>
        <end position="418"/>
    </location>
</feature>
<evidence type="ECO:0000256" key="8">
    <source>
        <dbReference type="SAM" id="Phobius"/>
    </source>
</evidence>
<feature type="region of interest" description="Disordered" evidence="7">
    <location>
        <begin position="511"/>
        <end position="533"/>
    </location>
</feature>
<evidence type="ECO:0000256" key="6">
    <source>
        <dbReference type="PROSITE-ProRule" id="PRU00023"/>
    </source>
</evidence>
<keyword evidence="3" id="KW-0862">Zinc</keyword>
<dbReference type="GeneID" id="9057387"/>
<evidence type="ECO:0000256" key="7">
    <source>
        <dbReference type="SAM" id="MobiDB-lite"/>
    </source>
</evidence>
<dbReference type="InterPro" id="IPR027469">
    <property type="entry name" value="Cation_efflux_TMD_sf"/>
</dbReference>
<dbReference type="SUPFAM" id="SSF48403">
    <property type="entry name" value="Ankyrin repeat"/>
    <property type="match status" value="1"/>
</dbReference>
<keyword evidence="3" id="KW-0406">Ion transport</keyword>
<evidence type="ECO:0000256" key="3">
    <source>
        <dbReference type="ARBA" id="ARBA00022906"/>
    </source>
</evidence>
<dbReference type="Pfam" id="PF12796">
    <property type="entry name" value="Ank_2"/>
    <property type="match status" value="1"/>
</dbReference>
<dbReference type="InterPro" id="IPR058533">
    <property type="entry name" value="Cation_efflux_TM"/>
</dbReference>
<proteinExistence type="predicted"/>
<keyword evidence="3" id="KW-0813">Transport</keyword>
<protein>
    <submittedName>
        <fullName evidence="10">Metal tolerance protein A2, putative</fullName>
    </submittedName>
</protein>
<reference evidence="10 11" key="1">
    <citation type="submission" date="2008-07" db="EMBL/GenBank/DDBJ databases">
        <authorList>
            <person name="El-Sayed N."/>
            <person name="Caler E."/>
            <person name="Inman J."/>
            <person name="Amedeo P."/>
            <person name="Hass B."/>
            <person name="Wortman J."/>
        </authorList>
    </citation>
    <scope>NUCLEOTIDE SEQUENCE [LARGE SCALE GENOMIC DNA]</scope>
    <source>
        <strain evidence="11">ATCC 50983 / TXsc</strain>
    </source>
</reference>
<dbReference type="PROSITE" id="PS50088">
    <property type="entry name" value="ANK_REPEAT"/>
    <property type="match status" value="2"/>
</dbReference>
<gene>
    <name evidence="10" type="ORF">Pmar_PMAR001139</name>
</gene>
<feature type="domain" description="Cation efflux protein transmembrane" evidence="9">
    <location>
        <begin position="56"/>
        <end position="265"/>
    </location>
</feature>
<dbReference type="GO" id="GO:0005385">
    <property type="term" value="F:zinc ion transmembrane transporter activity"/>
    <property type="evidence" value="ECO:0007669"/>
    <property type="project" value="TreeGrafter"/>
</dbReference>
<feature type="repeat" description="ANK" evidence="6">
    <location>
        <begin position="419"/>
        <end position="451"/>
    </location>
</feature>
<keyword evidence="11" id="KW-1185">Reference proteome</keyword>
<keyword evidence="6" id="KW-0040">ANK repeat</keyword>
<evidence type="ECO:0000256" key="4">
    <source>
        <dbReference type="ARBA" id="ARBA00022989"/>
    </source>
</evidence>
<feature type="transmembrane region" description="Helical" evidence="8">
    <location>
        <begin position="90"/>
        <end position="108"/>
    </location>
</feature>
<feature type="transmembrane region" description="Helical" evidence="8">
    <location>
        <begin position="230"/>
        <end position="253"/>
    </location>
</feature>
<evidence type="ECO:0000313" key="11">
    <source>
        <dbReference type="Proteomes" id="UP000007800"/>
    </source>
</evidence>
<dbReference type="RefSeq" id="XP_002780545.1">
    <property type="nucleotide sequence ID" value="XM_002780499.1"/>
</dbReference>
<feature type="transmembrane region" description="Helical" evidence="8">
    <location>
        <begin position="154"/>
        <end position="174"/>
    </location>
</feature>
<keyword evidence="2 8" id="KW-0812">Transmembrane</keyword>
<evidence type="ECO:0000256" key="5">
    <source>
        <dbReference type="ARBA" id="ARBA00023136"/>
    </source>
</evidence>
<comment type="subcellular location">
    <subcellularLocation>
        <location evidence="1">Membrane</location>
        <topology evidence="1">Multi-pass membrane protein</topology>
    </subcellularLocation>
</comment>
<accession>C5KSZ0</accession>
<dbReference type="PANTHER" id="PTHR11562">
    <property type="entry name" value="CATION EFFLUX PROTEIN/ ZINC TRANSPORTER"/>
    <property type="match status" value="1"/>
</dbReference>
<feature type="compositionally biased region" description="Basic and acidic residues" evidence="7">
    <location>
        <begin position="187"/>
        <end position="201"/>
    </location>
</feature>
<dbReference type="EMBL" id="GG676168">
    <property type="protein sequence ID" value="EER12340.1"/>
    <property type="molecule type" value="Genomic_DNA"/>
</dbReference>
<dbReference type="InterPro" id="IPR002524">
    <property type="entry name" value="Cation_efflux"/>
</dbReference>
<dbReference type="NCBIfam" id="TIGR01297">
    <property type="entry name" value="CDF"/>
    <property type="match status" value="1"/>
</dbReference>
<dbReference type="InterPro" id="IPR002110">
    <property type="entry name" value="Ankyrin_rpt"/>
</dbReference>
<keyword evidence="4 8" id="KW-1133">Transmembrane helix</keyword>
<name>C5KSZ0_PERM5</name>
<dbReference type="Gene3D" id="1.20.1510.10">
    <property type="entry name" value="Cation efflux protein transmembrane domain"/>
    <property type="match status" value="1"/>
</dbReference>
<dbReference type="Gene3D" id="1.25.40.20">
    <property type="entry name" value="Ankyrin repeat-containing domain"/>
    <property type="match status" value="1"/>
</dbReference>
<dbReference type="PROSITE" id="PS50297">
    <property type="entry name" value="ANK_REP_REGION"/>
    <property type="match status" value="1"/>
</dbReference>
<evidence type="ECO:0000259" key="9">
    <source>
        <dbReference type="Pfam" id="PF01545"/>
    </source>
</evidence>
<dbReference type="SUPFAM" id="SSF161111">
    <property type="entry name" value="Cation efflux protein transmembrane domain-like"/>
    <property type="match status" value="1"/>
</dbReference>
<evidence type="ECO:0000256" key="1">
    <source>
        <dbReference type="ARBA" id="ARBA00004141"/>
    </source>
</evidence>
<dbReference type="SMART" id="SM00248">
    <property type="entry name" value="ANK"/>
    <property type="match status" value="4"/>
</dbReference>
<keyword evidence="5 8" id="KW-0472">Membrane</keyword>
<feature type="region of interest" description="Disordered" evidence="7">
    <location>
        <begin position="180"/>
        <end position="219"/>
    </location>
</feature>
<keyword evidence="3" id="KW-0864">Zinc transport</keyword>
<evidence type="ECO:0000256" key="2">
    <source>
        <dbReference type="ARBA" id="ARBA00022692"/>
    </source>
</evidence>
<dbReference type="FunCoup" id="C5KSZ0">
    <property type="interactions" value="1"/>
</dbReference>
<dbReference type="Pfam" id="PF01545">
    <property type="entry name" value="Cation_efflux"/>
    <property type="match status" value="1"/>
</dbReference>
<evidence type="ECO:0000313" key="10">
    <source>
        <dbReference type="EMBL" id="EER12340.1"/>
    </source>
</evidence>
<dbReference type="InterPro" id="IPR050681">
    <property type="entry name" value="CDF/SLC30A"/>
</dbReference>
<dbReference type="AlphaFoldDB" id="C5KSZ0"/>
<feature type="transmembrane region" description="Helical" evidence="8">
    <location>
        <begin position="56"/>
        <end position="78"/>
    </location>
</feature>
<dbReference type="GO" id="GO:0005886">
    <property type="term" value="C:plasma membrane"/>
    <property type="evidence" value="ECO:0007669"/>
    <property type="project" value="TreeGrafter"/>
</dbReference>